<sequence length="157" mass="17838">MAIIPEPKVSSPHDSNKVRYLCLTICGYRKPGMSEEEYRNHMVNVSAPLTKDLMVKYGVKRWTQIHNQTATRALMSQLFDPQMCNLADLDCFSQEHLIGDHEKFADTKRSQMTIGWIEEFVRDGQVVDGIEVKHTSSRVNKLEGIQIMGLNALKGSL</sequence>
<dbReference type="InterPro" id="IPR011008">
    <property type="entry name" value="Dimeric_a/b-barrel"/>
</dbReference>
<reference evidence="3 4" key="1">
    <citation type="submission" date="2018-06" db="EMBL/GenBank/DDBJ databases">
        <title>Genome Sequence of the Brown Rot Fungal Pathogen Monilinia fructigena.</title>
        <authorList>
            <person name="Landi L."/>
            <person name="De Miccolis Angelini R.M."/>
            <person name="Pollastro S."/>
            <person name="Abate D."/>
            <person name="Faretra F."/>
            <person name="Romanazzi G."/>
        </authorList>
    </citation>
    <scope>NUCLEOTIDE SEQUENCE [LARGE SCALE GENOMIC DNA]</scope>
    <source>
        <strain evidence="3 4">Mfrg269</strain>
    </source>
</reference>
<accession>A0A395J7F2</accession>
<comment type="caution">
    <text evidence="3">The sequence shown here is derived from an EMBL/GenBank/DDBJ whole genome shotgun (WGS) entry which is preliminary data.</text>
</comment>
<keyword evidence="4" id="KW-1185">Reference proteome</keyword>
<dbReference type="Gene3D" id="3.30.70.100">
    <property type="match status" value="1"/>
</dbReference>
<comment type="similarity">
    <text evidence="1">Belongs to the tpcK family.</text>
</comment>
<name>A0A395J7F2_9HELO</name>
<evidence type="ECO:0000259" key="2">
    <source>
        <dbReference type="Pfam" id="PF07110"/>
    </source>
</evidence>
<dbReference type="GO" id="GO:0016491">
    <property type="term" value="F:oxidoreductase activity"/>
    <property type="evidence" value="ECO:0007669"/>
    <property type="project" value="InterPro"/>
</dbReference>
<evidence type="ECO:0000256" key="1">
    <source>
        <dbReference type="ARBA" id="ARBA00005986"/>
    </source>
</evidence>
<dbReference type="Pfam" id="PF07110">
    <property type="entry name" value="EthD"/>
    <property type="match status" value="1"/>
</dbReference>
<dbReference type="InterPro" id="IPR009799">
    <property type="entry name" value="EthD_dom"/>
</dbReference>
<feature type="domain" description="EthD" evidence="2">
    <location>
        <begin position="30"/>
        <end position="73"/>
    </location>
</feature>
<dbReference type="AlphaFoldDB" id="A0A395J7F2"/>
<gene>
    <name evidence="3" type="ORF">DID88_008777</name>
</gene>
<protein>
    <recommendedName>
        <fullName evidence="2">EthD domain-containing protein</fullName>
    </recommendedName>
</protein>
<dbReference type="Proteomes" id="UP000249056">
    <property type="component" value="Unassembled WGS sequence"/>
</dbReference>
<evidence type="ECO:0000313" key="3">
    <source>
        <dbReference type="EMBL" id="RAL68054.1"/>
    </source>
</evidence>
<proteinExistence type="inferred from homology"/>
<dbReference type="OrthoDB" id="3454835at2759"/>
<dbReference type="SUPFAM" id="SSF54909">
    <property type="entry name" value="Dimeric alpha+beta barrel"/>
    <property type="match status" value="1"/>
</dbReference>
<organism evidence="3 4">
    <name type="scientific">Monilinia fructigena</name>
    <dbReference type="NCBI Taxonomy" id="38457"/>
    <lineage>
        <taxon>Eukaryota</taxon>
        <taxon>Fungi</taxon>
        <taxon>Dikarya</taxon>
        <taxon>Ascomycota</taxon>
        <taxon>Pezizomycotina</taxon>
        <taxon>Leotiomycetes</taxon>
        <taxon>Helotiales</taxon>
        <taxon>Sclerotiniaceae</taxon>
        <taxon>Monilinia</taxon>
    </lineage>
</organism>
<dbReference type="EMBL" id="QKRW01000002">
    <property type="protein sequence ID" value="RAL68054.1"/>
    <property type="molecule type" value="Genomic_DNA"/>
</dbReference>
<evidence type="ECO:0000313" key="4">
    <source>
        <dbReference type="Proteomes" id="UP000249056"/>
    </source>
</evidence>